<keyword evidence="2" id="KW-1185">Reference proteome</keyword>
<sequence>MKTPVDIPCVMMSRPGKWSSRKLLVAVGVVLLVALNKRLGLELSETEIISLVGLAAAYIGGQLYEDTRPGRMEPEAPPLLADASGMLQRPGNVFGSIPQDCAEPLSGSEKDLFVKRQAGCDCGGSCREAEPGQPKPQTV</sequence>
<dbReference type="EMBL" id="BLTE01000012">
    <property type="protein sequence ID" value="GFK94759.1"/>
    <property type="molecule type" value="Genomic_DNA"/>
</dbReference>
<dbReference type="AlphaFoldDB" id="A0A6V8LXG5"/>
<accession>A0A6V8LXG5</accession>
<organism evidence="1 2">
    <name type="scientific">Fundidesulfovibrio magnetotacticus</name>
    <dbReference type="NCBI Taxonomy" id="2730080"/>
    <lineage>
        <taxon>Bacteria</taxon>
        <taxon>Pseudomonadati</taxon>
        <taxon>Thermodesulfobacteriota</taxon>
        <taxon>Desulfovibrionia</taxon>
        <taxon>Desulfovibrionales</taxon>
        <taxon>Desulfovibrionaceae</taxon>
        <taxon>Fundidesulfovibrio</taxon>
    </lineage>
</organism>
<evidence type="ECO:0000313" key="2">
    <source>
        <dbReference type="Proteomes" id="UP000494245"/>
    </source>
</evidence>
<dbReference type="Proteomes" id="UP000494245">
    <property type="component" value="Unassembled WGS sequence"/>
</dbReference>
<proteinExistence type="predicted"/>
<comment type="caution">
    <text evidence="1">The sequence shown here is derived from an EMBL/GenBank/DDBJ whole genome shotgun (WGS) entry which is preliminary data.</text>
</comment>
<reference evidence="1 2" key="2">
    <citation type="submission" date="2020-05" db="EMBL/GenBank/DDBJ databases">
        <title>Draft genome sequence of Desulfovibrio sp. strainFSS-1.</title>
        <authorList>
            <person name="Shimoshige H."/>
            <person name="Kobayashi H."/>
            <person name="Maekawa T."/>
        </authorList>
    </citation>
    <scope>NUCLEOTIDE SEQUENCE [LARGE SCALE GENOMIC DNA]</scope>
    <source>
        <strain evidence="1 2">SIID29052-01</strain>
    </source>
</reference>
<evidence type="ECO:0000313" key="1">
    <source>
        <dbReference type="EMBL" id="GFK94759.1"/>
    </source>
</evidence>
<gene>
    <name evidence="1" type="ORF">NNJEOMEG_02606</name>
</gene>
<reference evidence="1 2" key="1">
    <citation type="submission" date="2020-04" db="EMBL/GenBank/DDBJ databases">
        <authorList>
            <consortium name="Desulfovibrio sp. FSS-1 genome sequencing consortium"/>
            <person name="Shimoshige H."/>
            <person name="Kobayashi H."/>
            <person name="Maekawa T."/>
        </authorList>
    </citation>
    <scope>NUCLEOTIDE SEQUENCE [LARGE SCALE GENOMIC DNA]</scope>
    <source>
        <strain evidence="1 2">SIID29052-01</strain>
    </source>
</reference>
<dbReference type="RefSeq" id="WP_173085150.1">
    <property type="nucleotide sequence ID" value="NZ_BLTE01000012.1"/>
</dbReference>
<name>A0A6V8LXG5_9BACT</name>
<protein>
    <submittedName>
        <fullName evidence="1">Uncharacterized protein</fullName>
    </submittedName>
</protein>